<keyword evidence="8" id="KW-1185">Reference proteome</keyword>
<accession>A0A437PCJ8</accession>
<dbReference type="Gene3D" id="1.10.357.10">
    <property type="entry name" value="Tetracycline Repressor, domain 2"/>
    <property type="match status" value="1"/>
</dbReference>
<dbReference type="Pfam" id="PF00440">
    <property type="entry name" value="TetR_N"/>
    <property type="match status" value="1"/>
</dbReference>
<dbReference type="GO" id="GO:0000976">
    <property type="term" value="F:transcription cis-regulatory region binding"/>
    <property type="evidence" value="ECO:0007669"/>
    <property type="project" value="TreeGrafter"/>
</dbReference>
<dbReference type="Proteomes" id="UP000283128">
    <property type="component" value="Unassembled WGS sequence"/>
</dbReference>
<dbReference type="PROSITE" id="PS50977">
    <property type="entry name" value="HTH_TETR_2"/>
    <property type="match status" value="1"/>
</dbReference>
<dbReference type="RefSeq" id="WP_127831204.1">
    <property type="nucleotide sequence ID" value="NZ_RZYA01000016.1"/>
</dbReference>
<sequence>MAKNTATASRAQRSTGDATRQPTRRERRTLRQEAAVNAAFTLAEREGVAGLTMRRLGQELNVDAAVLYRLFRDKDELLLAVCERTIETIVTEVGEVPGDESWQDTLRRIAEATWQVQTRFPAITTLTFARTTGGPFEARLVELQLATLARSGLAPDQAVLYYRTFVDTSLGLCAHSAALSSLDPEVQEKDATAWTRIYAHLPADEYPATRAHIDHLGSVSRKLLYDTTMEAVISAIERAAAAA</sequence>
<evidence type="ECO:0000313" key="8">
    <source>
        <dbReference type="Proteomes" id="UP000283128"/>
    </source>
</evidence>
<evidence type="ECO:0000256" key="5">
    <source>
        <dbReference type="SAM" id="MobiDB-lite"/>
    </source>
</evidence>
<dbReference type="GO" id="GO:0003700">
    <property type="term" value="F:DNA-binding transcription factor activity"/>
    <property type="evidence" value="ECO:0007669"/>
    <property type="project" value="TreeGrafter"/>
</dbReference>
<dbReference type="InterPro" id="IPR050109">
    <property type="entry name" value="HTH-type_TetR-like_transc_reg"/>
</dbReference>
<dbReference type="GO" id="GO:0045892">
    <property type="term" value="P:negative regulation of DNA-templated transcription"/>
    <property type="evidence" value="ECO:0007669"/>
    <property type="project" value="InterPro"/>
</dbReference>
<comment type="caution">
    <text evidence="7">The sequence shown here is derived from an EMBL/GenBank/DDBJ whole genome shotgun (WGS) entry which is preliminary data.</text>
</comment>
<organism evidence="7 8">
    <name type="scientific">Streptomyces antnestii</name>
    <dbReference type="NCBI Taxonomy" id="2494256"/>
    <lineage>
        <taxon>Bacteria</taxon>
        <taxon>Bacillati</taxon>
        <taxon>Actinomycetota</taxon>
        <taxon>Actinomycetes</taxon>
        <taxon>Kitasatosporales</taxon>
        <taxon>Streptomycetaceae</taxon>
        <taxon>Streptomyces</taxon>
    </lineage>
</organism>
<dbReference type="EMBL" id="RZYA01000016">
    <property type="protein sequence ID" value="RVU19950.1"/>
    <property type="molecule type" value="Genomic_DNA"/>
</dbReference>
<keyword evidence="1" id="KW-0805">Transcription regulation</keyword>
<dbReference type="AlphaFoldDB" id="A0A437PCJ8"/>
<evidence type="ECO:0000259" key="6">
    <source>
        <dbReference type="PROSITE" id="PS50977"/>
    </source>
</evidence>
<dbReference type="InterPro" id="IPR001647">
    <property type="entry name" value="HTH_TetR"/>
</dbReference>
<protein>
    <submittedName>
        <fullName evidence="7">TetR family transcriptional regulator</fullName>
    </submittedName>
</protein>
<feature type="compositionally biased region" description="Polar residues" evidence="5">
    <location>
        <begin position="1"/>
        <end position="17"/>
    </location>
</feature>
<dbReference type="Gene3D" id="1.10.10.60">
    <property type="entry name" value="Homeodomain-like"/>
    <property type="match status" value="1"/>
</dbReference>
<keyword evidence="2 4" id="KW-0238">DNA-binding</keyword>
<feature type="domain" description="HTH tetR-type" evidence="6">
    <location>
        <begin position="29"/>
        <end position="89"/>
    </location>
</feature>
<dbReference type="PANTHER" id="PTHR30055">
    <property type="entry name" value="HTH-TYPE TRANSCRIPTIONAL REGULATOR RUTR"/>
    <property type="match status" value="1"/>
</dbReference>
<dbReference type="OrthoDB" id="3519192at2"/>
<dbReference type="InterPro" id="IPR036271">
    <property type="entry name" value="Tet_transcr_reg_TetR-rel_C_sf"/>
</dbReference>
<evidence type="ECO:0000256" key="1">
    <source>
        <dbReference type="ARBA" id="ARBA00023015"/>
    </source>
</evidence>
<dbReference type="SUPFAM" id="SSF46689">
    <property type="entry name" value="Homeodomain-like"/>
    <property type="match status" value="1"/>
</dbReference>
<dbReference type="SUPFAM" id="SSF48498">
    <property type="entry name" value="Tetracyclin repressor-like, C-terminal domain"/>
    <property type="match status" value="1"/>
</dbReference>
<dbReference type="InterPro" id="IPR009057">
    <property type="entry name" value="Homeodomain-like_sf"/>
</dbReference>
<keyword evidence="3" id="KW-0804">Transcription</keyword>
<dbReference type="InterPro" id="IPR004111">
    <property type="entry name" value="Repressor_TetR_C"/>
</dbReference>
<name>A0A437PCJ8_9ACTN</name>
<evidence type="ECO:0000313" key="7">
    <source>
        <dbReference type="EMBL" id="RVU19950.1"/>
    </source>
</evidence>
<evidence type="ECO:0000256" key="3">
    <source>
        <dbReference type="ARBA" id="ARBA00023163"/>
    </source>
</evidence>
<evidence type="ECO:0000256" key="2">
    <source>
        <dbReference type="ARBA" id="ARBA00023125"/>
    </source>
</evidence>
<proteinExistence type="predicted"/>
<gene>
    <name evidence="7" type="ORF">EOT10_28490</name>
</gene>
<feature type="region of interest" description="Disordered" evidence="5">
    <location>
        <begin position="1"/>
        <end position="27"/>
    </location>
</feature>
<dbReference type="Pfam" id="PF02909">
    <property type="entry name" value="TetR_C_1"/>
    <property type="match status" value="1"/>
</dbReference>
<reference evidence="7 8" key="1">
    <citation type="submission" date="2019-01" db="EMBL/GenBank/DDBJ databases">
        <title>Genome sequences of Streptomyces and Rhizobium isolates collected from root and soil.</title>
        <authorList>
            <person name="Chhettri S."/>
            <person name="Sevigny J.L."/>
            <person name="Sen A."/>
            <person name="Ennis N."/>
            <person name="Tisa L."/>
        </authorList>
    </citation>
    <scope>NUCLEOTIDE SEQUENCE [LARGE SCALE GENOMIC DNA]</scope>
    <source>
        <strain evidence="7 8">San01</strain>
    </source>
</reference>
<dbReference type="PANTHER" id="PTHR30055:SF234">
    <property type="entry name" value="HTH-TYPE TRANSCRIPTIONAL REGULATOR BETI"/>
    <property type="match status" value="1"/>
</dbReference>
<evidence type="ECO:0000256" key="4">
    <source>
        <dbReference type="PROSITE-ProRule" id="PRU00335"/>
    </source>
</evidence>
<feature type="DNA-binding region" description="H-T-H motif" evidence="4">
    <location>
        <begin position="52"/>
        <end position="71"/>
    </location>
</feature>